<proteinExistence type="predicted"/>
<dbReference type="EMBL" id="LHPJ01000007">
    <property type="protein sequence ID" value="KOO03474.1"/>
    <property type="molecule type" value="Genomic_DNA"/>
</dbReference>
<comment type="caution">
    <text evidence="1">The sequence shown here is derived from an EMBL/GenBank/DDBJ whole genome shotgun (WGS) entry which is preliminary data.</text>
</comment>
<protein>
    <submittedName>
        <fullName evidence="1">Uncharacterized protein</fullName>
    </submittedName>
</protein>
<keyword evidence="2" id="KW-1185">Reference proteome</keyword>
<name>A0A0M0HN48_VIBNE</name>
<evidence type="ECO:0000313" key="1">
    <source>
        <dbReference type="EMBL" id="KOO03474.1"/>
    </source>
</evidence>
<organism evidence="1 2">
    <name type="scientific">Vibrio nereis</name>
    <dbReference type="NCBI Taxonomy" id="693"/>
    <lineage>
        <taxon>Bacteria</taxon>
        <taxon>Pseudomonadati</taxon>
        <taxon>Pseudomonadota</taxon>
        <taxon>Gammaproteobacteria</taxon>
        <taxon>Vibrionales</taxon>
        <taxon>Vibrionaceae</taxon>
        <taxon>Vibrio</taxon>
    </lineage>
</organism>
<dbReference type="PATRIC" id="fig|693.5.peg.1835"/>
<accession>A0A0M0HN48</accession>
<sequence length="121" mass="14128">MQYNWLTDIPPPLSASITKLYGQLEQGILESSSESEVHLILWFQNDLLKLSHLARSIYTNPLSPADKTKLEQLKRRFLLLIRRINDIHKINKWNNAQLVSDITQNLYDTVHFLLSEIDQLT</sequence>
<dbReference type="Proteomes" id="UP000037515">
    <property type="component" value="Unassembled WGS sequence"/>
</dbReference>
<reference evidence="2" key="1">
    <citation type="submission" date="2015-08" db="EMBL/GenBank/DDBJ databases">
        <title>Vibrio galatheae sp. nov., a novel member of the Vibrionaceae family isolated from the Solomon Islands.</title>
        <authorList>
            <person name="Giubergia S."/>
            <person name="Machado H."/>
            <person name="Mateiu R.V."/>
            <person name="Gram L."/>
        </authorList>
    </citation>
    <scope>NUCLEOTIDE SEQUENCE [LARGE SCALE GENOMIC DNA]</scope>
    <source>
        <strain evidence="2">DSM 19584</strain>
    </source>
</reference>
<evidence type="ECO:0000313" key="2">
    <source>
        <dbReference type="Proteomes" id="UP000037515"/>
    </source>
</evidence>
<gene>
    <name evidence="1" type="ORF">AKJ17_08975</name>
</gene>
<dbReference type="RefSeq" id="WP_053395462.1">
    <property type="nucleotide sequence ID" value="NZ_LHPJ01000007.1"/>
</dbReference>
<dbReference type="AlphaFoldDB" id="A0A0M0HN48"/>